<proteinExistence type="predicted"/>
<sequence length="179" mass="18087">MAAGAVVFIGQFAAWTYVTPFLTDYTYLSSGVITLLFVVYGCGGIVGSLVAGSLFKRGVIGSFVGSTTAVAAMLIGLASAGTLPWPAGLLLALWGLIWGIANPATLVWLLDAAPENQEAASAVNVTNLQVSLALGSALGAILVSTTTLQTVFFVAGFTVLGSGVLAAVAGRFVTLAGRD</sequence>
<dbReference type="EMBL" id="FZOF01000034">
    <property type="protein sequence ID" value="SNT52414.1"/>
    <property type="molecule type" value="Genomic_DNA"/>
</dbReference>
<dbReference type="InterPro" id="IPR050189">
    <property type="entry name" value="MFS_Efflux_Transporters"/>
</dbReference>
<evidence type="ECO:0000256" key="2">
    <source>
        <dbReference type="ARBA" id="ARBA00022475"/>
    </source>
</evidence>
<keyword evidence="4 6" id="KW-1133">Transmembrane helix</keyword>
<dbReference type="InterPro" id="IPR036259">
    <property type="entry name" value="MFS_trans_sf"/>
</dbReference>
<organism evidence="7 8">
    <name type="scientific">Actinacidiphila glaucinigra</name>
    <dbReference type="NCBI Taxonomy" id="235986"/>
    <lineage>
        <taxon>Bacteria</taxon>
        <taxon>Bacillati</taxon>
        <taxon>Actinomycetota</taxon>
        <taxon>Actinomycetes</taxon>
        <taxon>Kitasatosporales</taxon>
        <taxon>Streptomycetaceae</taxon>
        <taxon>Actinacidiphila</taxon>
    </lineage>
</organism>
<keyword evidence="5 6" id="KW-0472">Membrane</keyword>
<protein>
    <recommendedName>
        <fullName evidence="9">Major facilitator superfamily (MFS) profile domain-containing protein</fullName>
    </recommendedName>
</protein>
<name>A0A239NDB7_9ACTN</name>
<dbReference type="PANTHER" id="PTHR43124:SF3">
    <property type="entry name" value="CHLORAMPHENICOL EFFLUX PUMP RV0191"/>
    <property type="match status" value="1"/>
</dbReference>
<dbReference type="Proteomes" id="UP000198280">
    <property type="component" value="Unassembled WGS sequence"/>
</dbReference>
<evidence type="ECO:0000313" key="8">
    <source>
        <dbReference type="Proteomes" id="UP000198280"/>
    </source>
</evidence>
<feature type="transmembrane region" description="Helical" evidence="6">
    <location>
        <begin position="150"/>
        <end position="173"/>
    </location>
</feature>
<gene>
    <name evidence="7" type="ORF">SAMN05216252_1341</name>
</gene>
<accession>A0A239NDB7</accession>
<evidence type="ECO:0000256" key="4">
    <source>
        <dbReference type="ARBA" id="ARBA00022989"/>
    </source>
</evidence>
<dbReference type="PANTHER" id="PTHR43124">
    <property type="entry name" value="PURINE EFFLUX PUMP PBUE"/>
    <property type="match status" value="1"/>
</dbReference>
<keyword evidence="3 6" id="KW-0812">Transmembrane</keyword>
<evidence type="ECO:0000256" key="3">
    <source>
        <dbReference type="ARBA" id="ARBA00022692"/>
    </source>
</evidence>
<feature type="transmembrane region" description="Helical" evidence="6">
    <location>
        <begin position="32"/>
        <end position="52"/>
    </location>
</feature>
<evidence type="ECO:0008006" key="9">
    <source>
        <dbReference type="Google" id="ProtNLM"/>
    </source>
</evidence>
<feature type="transmembrane region" description="Helical" evidence="6">
    <location>
        <begin position="87"/>
        <end position="110"/>
    </location>
</feature>
<evidence type="ECO:0000313" key="7">
    <source>
        <dbReference type="EMBL" id="SNT52414.1"/>
    </source>
</evidence>
<keyword evidence="8" id="KW-1185">Reference proteome</keyword>
<feature type="transmembrane region" description="Helical" evidence="6">
    <location>
        <begin position="122"/>
        <end position="144"/>
    </location>
</feature>
<dbReference type="Gene3D" id="1.20.1250.20">
    <property type="entry name" value="MFS general substrate transporter like domains"/>
    <property type="match status" value="1"/>
</dbReference>
<keyword evidence="2" id="KW-1003">Cell membrane</keyword>
<evidence type="ECO:0000256" key="1">
    <source>
        <dbReference type="ARBA" id="ARBA00004651"/>
    </source>
</evidence>
<dbReference type="GO" id="GO:0022857">
    <property type="term" value="F:transmembrane transporter activity"/>
    <property type="evidence" value="ECO:0007669"/>
    <property type="project" value="TreeGrafter"/>
</dbReference>
<evidence type="ECO:0000256" key="5">
    <source>
        <dbReference type="ARBA" id="ARBA00023136"/>
    </source>
</evidence>
<dbReference type="GO" id="GO:0005886">
    <property type="term" value="C:plasma membrane"/>
    <property type="evidence" value="ECO:0007669"/>
    <property type="project" value="UniProtKB-SubCell"/>
</dbReference>
<dbReference type="AlphaFoldDB" id="A0A239NDB7"/>
<dbReference type="SUPFAM" id="SSF103473">
    <property type="entry name" value="MFS general substrate transporter"/>
    <property type="match status" value="1"/>
</dbReference>
<comment type="subcellular location">
    <subcellularLocation>
        <location evidence="1">Cell membrane</location>
        <topology evidence="1">Multi-pass membrane protein</topology>
    </subcellularLocation>
</comment>
<feature type="transmembrane region" description="Helical" evidence="6">
    <location>
        <begin position="59"/>
        <end position="81"/>
    </location>
</feature>
<evidence type="ECO:0000256" key="6">
    <source>
        <dbReference type="SAM" id="Phobius"/>
    </source>
</evidence>
<reference evidence="7 8" key="1">
    <citation type="submission" date="2017-06" db="EMBL/GenBank/DDBJ databases">
        <authorList>
            <person name="Kim H.J."/>
            <person name="Triplett B.A."/>
        </authorList>
    </citation>
    <scope>NUCLEOTIDE SEQUENCE [LARGE SCALE GENOMIC DNA]</scope>
    <source>
        <strain evidence="7 8">CGMCC 4.1858</strain>
    </source>
</reference>